<evidence type="ECO:0000256" key="3">
    <source>
        <dbReference type="ARBA" id="ARBA00023242"/>
    </source>
</evidence>
<dbReference type="GO" id="GO:0006406">
    <property type="term" value="P:mRNA export from nucleus"/>
    <property type="evidence" value="ECO:0007669"/>
    <property type="project" value="TreeGrafter"/>
</dbReference>
<protein>
    <recommendedName>
        <fullName evidence="7">THO complex subunit 5</fullName>
    </recommendedName>
</protein>
<dbReference type="InterPro" id="IPR019163">
    <property type="entry name" value="THO_Thoc5"/>
</dbReference>
<sequence>MLFIKKEGKREPKGRAELRELITQISVLFISLRQVNRVILQEEDRVKSETENAKIPVDHTTLQLHNLMYEKNHYLKAIKACKDFKSKYPDIELVPEEEFFRDAPEELKGDPLLKEDPHKRMLHRLNFELFQRKELCKQREELEQRKKNLQETIANRKKFISSLPSHLKALKKASLPVQQQLGILHTKRTKQHQLAELLPAPLYILYSQLLAQKEAFEEPIDLEIVGSTKDAQSFARQQANKDTGASTGIEESKLDDDVPEEEDDSQRRRKRPKKVQIKENVDATGFYQVHPLSVSVHVYDDELTSGTKPSKLVTLKFEYLLKLHVVCVGVDGVQGGSENNFLINLFPDDTGIELPHQIAKLSSGVNFVYDEKRAQRPFKWVQHLAGIDFLPEAPPFLADNISGIDEAAKGASTLAGLNIYRQQHRVQTILERIRARKKSQLALK</sequence>
<evidence type="ECO:0000256" key="1">
    <source>
        <dbReference type="ARBA" id="ARBA00004123"/>
    </source>
</evidence>
<dbReference type="EMBL" id="BT123501">
    <property type="protein sequence ID" value="ADE76817.1"/>
    <property type="molecule type" value="mRNA"/>
</dbReference>
<evidence type="ECO:0000256" key="5">
    <source>
        <dbReference type="SAM" id="MobiDB-lite"/>
    </source>
</evidence>
<feature type="coiled-coil region" evidence="4">
    <location>
        <begin position="132"/>
        <end position="159"/>
    </location>
</feature>
<reference evidence="6" key="1">
    <citation type="submission" date="2010-04" db="EMBL/GenBank/DDBJ databases">
        <authorList>
            <person name="Reid K.E."/>
            <person name="Liao N."/>
            <person name="Chan S."/>
            <person name="Docking R."/>
            <person name="Taylor G."/>
            <person name="Moore R."/>
            <person name="Mayo M."/>
            <person name="Munro S."/>
            <person name="King J."/>
            <person name="Yanchuk A."/>
            <person name="Holt R."/>
            <person name="Jones S."/>
            <person name="Marra M."/>
            <person name="Ritland C.E."/>
            <person name="Ritland K."/>
            <person name="Bohlmann J."/>
        </authorList>
    </citation>
    <scope>NUCLEOTIDE SEQUENCE</scope>
    <source>
        <tissue evidence="6">Bud</tissue>
    </source>
</reference>
<feature type="compositionally biased region" description="Polar residues" evidence="5">
    <location>
        <begin position="235"/>
        <end position="246"/>
    </location>
</feature>
<keyword evidence="4" id="KW-0175">Coiled coil</keyword>
<name>D5AB98_PICSI</name>
<dbReference type="PANTHER" id="PTHR13375:SF3">
    <property type="entry name" value="THO COMPLEX SUBUNIT 5 HOMOLOG"/>
    <property type="match status" value="1"/>
</dbReference>
<feature type="region of interest" description="Disordered" evidence="5">
    <location>
        <begin position="235"/>
        <end position="275"/>
    </location>
</feature>
<dbReference type="GO" id="GO:0000445">
    <property type="term" value="C:THO complex part of transcription export complex"/>
    <property type="evidence" value="ECO:0007669"/>
    <property type="project" value="TreeGrafter"/>
</dbReference>
<dbReference type="Pfam" id="PF09766">
    <property type="entry name" value="FmiP_Thoc5"/>
    <property type="match status" value="1"/>
</dbReference>
<dbReference type="GO" id="GO:0003729">
    <property type="term" value="F:mRNA binding"/>
    <property type="evidence" value="ECO:0007669"/>
    <property type="project" value="TreeGrafter"/>
</dbReference>
<accession>D5AB98</accession>
<comment type="similarity">
    <text evidence="2">Belongs to the THOC5 family.</text>
</comment>
<dbReference type="AlphaFoldDB" id="D5AB98"/>
<dbReference type="PANTHER" id="PTHR13375">
    <property type="entry name" value="FMS INTERACTING PROTEIN"/>
    <property type="match status" value="1"/>
</dbReference>
<organism evidence="6">
    <name type="scientific">Picea sitchensis</name>
    <name type="common">Sitka spruce</name>
    <name type="synonym">Pinus sitchensis</name>
    <dbReference type="NCBI Taxonomy" id="3332"/>
    <lineage>
        <taxon>Eukaryota</taxon>
        <taxon>Viridiplantae</taxon>
        <taxon>Streptophyta</taxon>
        <taxon>Embryophyta</taxon>
        <taxon>Tracheophyta</taxon>
        <taxon>Spermatophyta</taxon>
        <taxon>Pinopsida</taxon>
        <taxon>Pinidae</taxon>
        <taxon>Conifers I</taxon>
        <taxon>Pinales</taxon>
        <taxon>Pinaceae</taxon>
        <taxon>Picea</taxon>
    </lineage>
</organism>
<evidence type="ECO:0000256" key="2">
    <source>
        <dbReference type="ARBA" id="ARBA00008044"/>
    </source>
</evidence>
<evidence type="ECO:0000313" key="6">
    <source>
        <dbReference type="EMBL" id="ADE76817.1"/>
    </source>
</evidence>
<keyword evidence="3" id="KW-0539">Nucleus</keyword>
<comment type="subcellular location">
    <subcellularLocation>
        <location evidence="1">Nucleus</location>
    </subcellularLocation>
</comment>
<evidence type="ECO:0000256" key="4">
    <source>
        <dbReference type="SAM" id="Coils"/>
    </source>
</evidence>
<proteinExistence type="evidence at transcript level"/>
<evidence type="ECO:0008006" key="7">
    <source>
        <dbReference type="Google" id="ProtNLM"/>
    </source>
</evidence>